<comment type="caution">
    <text evidence="1">The sequence shown here is derived from an EMBL/GenBank/DDBJ whole genome shotgun (WGS) entry which is preliminary data.</text>
</comment>
<organism evidence="1 2">
    <name type="scientific">Candidatus Flavonifractor intestinipullorum</name>
    <dbReference type="NCBI Taxonomy" id="2838587"/>
    <lineage>
        <taxon>Bacteria</taxon>
        <taxon>Bacillati</taxon>
        <taxon>Bacillota</taxon>
        <taxon>Clostridia</taxon>
        <taxon>Eubacteriales</taxon>
        <taxon>Oscillospiraceae</taxon>
        <taxon>Flavonifractor</taxon>
    </lineage>
</organism>
<proteinExistence type="predicted"/>
<sequence>MEKQNNPDVLSQIPGARKLLEDREGLEALLRSPDTRALLTLLEQQAGGRLQQAADAAGRGDVRPLMNLVDQLQQSREGAAAVERFQKTVPGP</sequence>
<accession>A0A9D2M8L9</accession>
<dbReference type="Proteomes" id="UP000824208">
    <property type="component" value="Unassembled WGS sequence"/>
</dbReference>
<dbReference type="AlphaFoldDB" id="A0A9D2M8L9"/>
<protein>
    <submittedName>
        <fullName evidence="1">Uncharacterized protein</fullName>
    </submittedName>
</protein>
<dbReference type="EMBL" id="DWYC01000014">
    <property type="protein sequence ID" value="HJB56166.1"/>
    <property type="molecule type" value="Genomic_DNA"/>
</dbReference>
<reference evidence="1" key="1">
    <citation type="journal article" date="2021" name="PeerJ">
        <title>Extensive microbial diversity within the chicken gut microbiome revealed by metagenomics and culture.</title>
        <authorList>
            <person name="Gilroy R."/>
            <person name="Ravi A."/>
            <person name="Getino M."/>
            <person name="Pursley I."/>
            <person name="Horton D.L."/>
            <person name="Alikhan N.F."/>
            <person name="Baker D."/>
            <person name="Gharbi K."/>
            <person name="Hall N."/>
            <person name="Watson M."/>
            <person name="Adriaenssens E.M."/>
            <person name="Foster-Nyarko E."/>
            <person name="Jarju S."/>
            <person name="Secka A."/>
            <person name="Antonio M."/>
            <person name="Oren A."/>
            <person name="Chaudhuri R.R."/>
            <person name="La Ragione R."/>
            <person name="Hildebrand F."/>
            <person name="Pallen M.J."/>
        </authorList>
    </citation>
    <scope>NUCLEOTIDE SEQUENCE</scope>
    <source>
        <strain evidence="1">CHK189-11263</strain>
    </source>
</reference>
<evidence type="ECO:0000313" key="1">
    <source>
        <dbReference type="EMBL" id="HJB56166.1"/>
    </source>
</evidence>
<name>A0A9D2M8L9_9FIRM</name>
<gene>
    <name evidence="1" type="ORF">H9714_01290</name>
</gene>
<evidence type="ECO:0000313" key="2">
    <source>
        <dbReference type="Proteomes" id="UP000824208"/>
    </source>
</evidence>
<reference evidence="1" key="2">
    <citation type="submission" date="2021-04" db="EMBL/GenBank/DDBJ databases">
        <authorList>
            <person name="Gilroy R."/>
        </authorList>
    </citation>
    <scope>NUCLEOTIDE SEQUENCE</scope>
    <source>
        <strain evidence="1">CHK189-11263</strain>
    </source>
</reference>